<dbReference type="EMBL" id="JBHSNP010000011">
    <property type="protein sequence ID" value="MFC5603454.1"/>
    <property type="molecule type" value="Genomic_DNA"/>
</dbReference>
<evidence type="ECO:0000256" key="2">
    <source>
        <dbReference type="SAM" id="Phobius"/>
    </source>
</evidence>
<protein>
    <submittedName>
        <fullName evidence="3">DUF948 domain-containing protein</fullName>
    </submittedName>
</protein>
<keyword evidence="4" id="KW-1185">Reference proteome</keyword>
<accession>A0ABW0TYU2</accession>
<keyword evidence="2" id="KW-0472">Membrane</keyword>
<gene>
    <name evidence="3" type="ORF">ACFPTP_09470</name>
</gene>
<name>A0ABW0TYU2_9BACL</name>
<dbReference type="PANTHER" id="PTHR40070">
    <property type="entry name" value="UPF0478 PROTEIN YTXG"/>
    <property type="match status" value="1"/>
</dbReference>
<dbReference type="Pfam" id="PF06103">
    <property type="entry name" value="DUF948"/>
    <property type="match status" value="1"/>
</dbReference>
<evidence type="ECO:0000256" key="1">
    <source>
        <dbReference type="SAM" id="Coils"/>
    </source>
</evidence>
<organism evidence="3 4">
    <name type="scientific">Sporosarcina koreensis</name>
    <dbReference type="NCBI Taxonomy" id="334735"/>
    <lineage>
        <taxon>Bacteria</taxon>
        <taxon>Bacillati</taxon>
        <taxon>Bacillota</taxon>
        <taxon>Bacilli</taxon>
        <taxon>Bacillales</taxon>
        <taxon>Caryophanaceae</taxon>
        <taxon>Sporosarcina</taxon>
    </lineage>
</organism>
<comment type="caution">
    <text evidence="3">The sequence shown here is derived from an EMBL/GenBank/DDBJ whole genome shotgun (WGS) entry which is preliminary data.</text>
</comment>
<keyword evidence="2" id="KW-1133">Transmembrane helix</keyword>
<proteinExistence type="predicted"/>
<dbReference type="Proteomes" id="UP001596071">
    <property type="component" value="Unassembled WGS sequence"/>
</dbReference>
<dbReference type="RefSeq" id="WP_381443938.1">
    <property type="nucleotide sequence ID" value="NZ_JBHSNP010000011.1"/>
</dbReference>
<feature type="coiled-coil region" evidence="1">
    <location>
        <begin position="27"/>
        <end position="79"/>
    </location>
</feature>
<evidence type="ECO:0000313" key="4">
    <source>
        <dbReference type="Proteomes" id="UP001596071"/>
    </source>
</evidence>
<keyword evidence="1" id="KW-0175">Coiled coil</keyword>
<dbReference type="PANTHER" id="PTHR40070:SF1">
    <property type="entry name" value="UPF0478 PROTEIN YTXG"/>
    <property type="match status" value="1"/>
</dbReference>
<sequence>MEILLYISASIAAASLLLIAIFVIIAIRNAKKMMNEVSETMARMENKISGITTKSDQLMERTNRLAADVESKVQSLESLAQSTQHFRQSSENLNRSFHSISEKIAAPDPKRLELMEKLAALTEAASRIYFKFKSEKQNQNSYVQQELKQLPSPQKVK</sequence>
<dbReference type="InterPro" id="IPR009293">
    <property type="entry name" value="UPF0478"/>
</dbReference>
<feature type="transmembrane region" description="Helical" evidence="2">
    <location>
        <begin position="6"/>
        <end position="27"/>
    </location>
</feature>
<evidence type="ECO:0000313" key="3">
    <source>
        <dbReference type="EMBL" id="MFC5603454.1"/>
    </source>
</evidence>
<keyword evidence="2" id="KW-0812">Transmembrane</keyword>
<dbReference type="Gene3D" id="1.10.287.950">
    <property type="entry name" value="Methyl-accepting chemotaxis protein"/>
    <property type="match status" value="1"/>
</dbReference>
<reference evidence="4" key="1">
    <citation type="journal article" date="2019" name="Int. J. Syst. Evol. Microbiol.">
        <title>The Global Catalogue of Microorganisms (GCM) 10K type strain sequencing project: providing services to taxonomists for standard genome sequencing and annotation.</title>
        <authorList>
            <consortium name="The Broad Institute Genomics Platform"/>
            <consortium name="The Broad Institute Genome Sequencing Center for Infectious Disease"/>
            <person name="Wu L."/>
            <person name="Ma J."/>
        </authorList>
    </citation>
    <scope>NUCLEOTIDE SEQUENCE [LARGE SCALE GENOMIC DNA]</scope>
    <source>
        <strain evidence="4">KACC 11299</strain>
    </source>
</reference>